<organism evidence="2 3">
    <name type="scientific">Trifolium medium</name>
    <dbReference type="NCBI Taxonomy" id="97028"/>
    <lineage>
        <taxon>Eukaryota</taxon>
        <taxon>Viridiplantae</taxon>
        <taxon>Streptophyta</taxon>
        <taxon>Embryophyta</taxon>
        <taxon>Tracheophyta</taxon>
        <taxon>Spermatophyta</taxon>
        <taxon>Magnoliopsida</taxon>
        <taxon>eudicotyledons</taxon>
        <taxon>Gunneridae</taxon>
        <taxon>Pentapetalae</taxon>
        <taxon>rosids</taxon>
        <taxon>fabids</taxon>
        <taxon>Fabales</taxon>
        <taxon>Fabaceae</taxon>
        <taxon>Papilionoideae</taxon>
        <taxon>50 kb inversion clade</taxon>
        <taxon>NPAAA clade</taxon>
        <taxon>Hologalegina</taxon>
        <taxon>IRL clade</taxon>
        <taxon>Trifolieae</taxon>
        <taxon>Trifolium</taxon>
    </lineage>
</organism>
<dbReference type="Proteomes" id="UP000265520">
    <property type="component" value="Unassembled WGS sequence"/>
</dbReference>
<proteinExistence type="predicted"/>
<comment type="caution">
    <text evidence="2">The sequence shown here is derived from an EMBL/GenBank/DDBJ whole genome shotgun (WGS) entry which is preliminary data.</text>
</comment>
<evidence type="ECO:0000313" key="3">
    <source>
        <dbReference type="Proteomes" id="UP000265520"/>
    </source>
</evidence>
<feature type="non-terminal residue" evidence="2">
    <location>
        <position position="67"/>
    </location>
</feature>
<sequence>MEQCQALEEHDIVSDGDENESSVRGSASKWNSWMKKCPEQVKNDIVFGGDDNGGAASCCGLLKYSIK</sequence>
<protein>
    <submittedName>
        <fullName evidence="2">Uncharacterized protein</fullName>
    </submittedName>
</protein>
<dbReference type="EMBL" id="LXQA010878075">
    <property type="protein sequence ID" value="MCI75245.1"/>
    <property type="molecule type" value="Genomic_DNA"/>
</dbReference>
<evidence type="ECO:0000256" key="1">
    <source>
        <dbReference type="SAM" id="MobiDB-lite"/>
    </source>
</evidence>
<accession>A0A392UTY3</accession>
<feature type="region of interest" description="Disordered" evidence="1">
    <location>
        <begin position="1"/>
        <end position="26"/>
    </location>
</feature>
<name>A0A392UTY3_9FABA</name>
<evidence type="ECO:0000313" key="2">
    <source>
        <dbReference type="EMBL" id="MCI75245.1"/>
    </source>
</evidence>
<dbReference type="AlphaFoldDB" id="A0A392UTY3"/>
<keyword evidence="3" id="KW-1185">Reference proteome</keyword>
<reference evidence="2 3" key="1">
    <citation type="journal article" date="2018" name="Front. Plant Sci.">
        <title>Red Clover (Trifolium pratense) and Zigzag Clover (T. medium) - A Picture of Genomic Similarities and Differences.</title>
        <authorList>
            <person name="Dluhosova J."/>
            <person name="Istvanek J."/>
            <person name="Nedelnik J."/>
            <person name="Repkova J."/>
        </authorList>
    </citation>
    <scope>NUCLEOTIDE SEQUENCE [LARGE SCALE GENOMIC DNA]</scope>
    <source>
        <strain evidence="3">cv. 10/8</strain>
        <tissue evidence="2">Leaf</tissue>
    </source>
</reference>